<keyword evidence="1" id="KW-0732">Signal</keyword>
<sequence precursor="true">MFLLNIRNFLLSKAFFILLIPPSALSSEWDKIQTTLQNPVHITVYRDAHCQCCHAWIKHLETHQFEITDRIHPQMAMVKRELGLPTNMASCHTAVVEGYVIEGHVPAEDIKTLVTHKPENIHGLSVPHMPVGTPGMEMGKRKDPFTVFQFDKTGNGSAFSHYQVNENNQYDLIDDTP</sequence>
<name>I1YHK2_METFJ</name>
<evidence type="ECO:0000313" key="3">
    <source>
        <dbReference type="Proteomes" id="UP000009145"/>
    </source>
</evidence>
<feature type="signal peptide" evidence="1">
    <location>
        <begin position="1"/>
        <end position="26"/>
    </location>
</feature>
<dbReference type="Proteomes" id="UP000009145">
    <property type="component" value="Chromosome"/>
</dbReference>
<dbReference type="OrthoDB" id="14727at2"/>
<keyword evidence="3" id="KW-1185">Reference proteome</keyword>
<dbReference type="EMBL" id="CP003380">
    <property type="protein sequence ID" value="AFJ02395.1"/>
    <property type="molecule type" value="Genomic_DNA"/>
</dbReference>
<evidence type="ECO:0000313" key="2">
    <source>
        <dbReference type="EMBL" id="AFJ02395.1"/>
    </source>
</evidence>
<accession>I1YHK2</accession>
<dbReference type="InterPro" id="IPR007332">
    <property type="entry name" value="DUF411"/>
</dbReference>
<dbReference type="KEGG" id="mec:Q7C_1245"/>
<dbReference type="eggNOG" id="COG3019">
    <property type="taxonomic scope" value="Bacteria"/>
</dbReference>
<gene>
    <name evidence="2" type="ordered locus">Q7C_1245</name>
</gene>
<reference evidence="2 3" key="1">
    <citation type="journal article" date="2012" name="J. Bacteriol.">
        <title>Complete genome sequences of Methylophaga sp. strain JAM1 and Methylophaga sp. strain JAM7.</title>
        <authorList>
            <person name="Villeneuve C."/>
            <person name="Martineau C."/>
            <person name="Mauffrey F."/>
            <person name="Villemur R."/>
        </authorList>
    </citation>
    <scope>NUCLEOTIDE SEQUENCE [LARGE SCALE GENOMIC DNA]</scope>
    <source>
        <strain evidence="2 3">JAM7</strain>
    </source>
</reference>
<dbReference type="RefSeq" id="WP_014703815.1">
    <property type="nucleotide sequence ID" value="NC_017856.1"/>
</dbReference>
<organism evidence="2 3">
    <name type="scientific">Methylophaga frappieri (strain ATCC BAA-2434 / DSM 25690 / JAM7)</name>
    <dbReference type="NCBI Taxonomy" id="754477"/>
    <lineage>
        <taxon>Bacteria</taxon>
        <taxon>Pseudomonadati</taxon>
        <taxon>Pseudomonadota</taxon>
        <taxon>Gammaproteobacteria</taxon>
        <taxon>Thiotrichales</taxon>
        <taxon>Piscirickettsiaceae</taxon>
        <taxon>Methylophaga</taxon>
    </lineage>
</organism>
<proteinExistence type="predicted"/>
<dbReference type="PATRIC" id="fig|754477.3.peg.1224"/>
<protein>
    <submittedName>
        <fullName evidence="2">CopG protein</fullName>
    </submittedName>
</protein>
<dbReference type="HOGENOM" id="CLU_112034_1_0_6"/>
<dbReference type="STRING" id="754477.Q7C_1245"/>
<dbReference type="Pfam" id="PF04214">
    <property type="entry name" value="DUF411"/>
    <property type="match status" value="1"/>
</dbReference>
<evidence type="ECO:0000256" key="1">
    <source>
        <dbReference type="SAM" id="SignalP"/>
    </source>
</evidence>
<dbReference type="AlphaFoldDB" id="I1YHK2"/>
<feature type="chain" id="PRO_5003654635" evidence="1">
    <location>
        <begin position="27"/>
        <end position="177"/>
    </location>
</feature>